<keyword evidence="4 9" id="KW-0560">Oxidoreductase</keyword>
<evidence type="ECO:0000313" key="10">
    <source>
        <dbReference type="Proteomes" id="UP000561459"/>
    </source>
</evidence>
<dbReference type="GO" id="GO:0051539">
    <property type="term" value="F:4 iron, 4 sulfur cluster binding"/>
    <property type="evidence" value="ECO:0007669"/>
    <property type="project" value="UniProtKB-KW"/>
</dbReference>
<feature type="region of interest" description="Disordered" evidence="7">
    <location>
        <begin position="204"/>
        <end position="227"/>
    </location>
</feature>
<dbReference type="Gene3D" id="3.90.480.10">
    <property type="entry name" value="Sulfite Reductase Hemoprotein,Domain 2"/>
    <property type="match status" value="1"/>
</dbReference>
<comment type="caution">
    <text evidence="9">The sequence shown here is derived from an EMBL/GenBank/DDBJ whole genome shotgun (WGS) entry which is preliminary data.</text>
</comment>
<dbReference type="Gene3D" id="3.30.413.10">
    <property type="entry name" value="Sulfite Reductase Hemoprotein, domain 1"/>
    <property type="match status" value="2"/>
</dbReference>
<evidence type="ECO:0000256" key="4">
    <source>
        <dbReference type="ARBA" id="ARBA00023002"/>
    </source>
</evidence>
<keyword evidence="2" id="KW-0349">Heme</keyword>
<protein>
    <submittedName>
        <fullName evidence="9">Precorrin-3B synthase</fullName>
        <ecNumber evidence="9">1.14.13.83</ecNumber>
    </submittedName>
</protein>
<evidence type="ECO:0000256" key="3">
    <source>
        <dbReference type="ARBA" id="ARBA00022723"/>
    </source>
</evidence>
<dbReference type="RefSeq" id="WP_183617446.1">
    <property type="nucleotide sequence ID" value="NZ_JACIDY010000006.1"/>
</dbReference>
<evidence type="ECO:0000256" key="7">
    <source>
        <dbReference type="SAM" id="MobiDB-lite"/>
    </source>
</evidence>
<dbReference type="SUPFAM" id="SSF55124">
    <property type="entry name" value="Nitrite/Sulfite reductase N-terminal domain-like"/>
    <property type="match status" value="1"/>
</dbReference>
<dbReference type="InterPro" id="IPR036136">
    <property type="entry name" value="Nit/Sulf_reduc_fer-like_dom_sf"/>
</dbReference>
<evidence type="ECO:0000256" key="5">
    <source>
        <dbReference type="ARBA" id="ARBA00023004"/>
    </source>
</evidence>
<proteinExistence type="predicted"/>
<evidence type="ECO:0000256" key="6">
    <source>
        <dbReference type="ARBA" id="ARBA00023014"/>
    </source>
</evidence>
<dbReference type="InterPro" id="IPR051329">
    <property type="entry name" value="NIR_SIR_4Fe-4S"/>
</dbReference>
<evidence type="ECO:0000313" key="9">
    <source>
        <dbReference type="EMBL" id="MBB3940862.1"/>
    </source>
</evidence>
<evidence type="ECO:0000259" key="8">
    <source>
        <dbReference type="Pfam" id="PF03460"/>
    </source>
</evidence>
<dbReference type="EC" id="1.14.13.83" evidence="9"/>
<keyword evidence="3" id="KW-0479">Metal-binding</keyword>
<keyword evidence="5" id="KW-0408">Iron</keyword>
<dbReference type="EMBL" id="JACIDY010000006">
    <property type="protein sequence ID" value="MBB3940862.1"/>
    <property type="molecule type" value="Genomic_DNA"/>
</dbReference>
<organism evidence="9 10">
    <name type="scientific">Novosphingobium fluoreni</name>
    <dbReference type="NCBI Taxonomy" id="1391222"/>
    <lineage>
        <taxon>Bacteria</taxon>
        <taxon>Pseudomonadati</taxon>
        <taxon>Pseudomonadota</taxon>
        <taxon>Alphaproteobacteria</taxon>
        <taxon>Sphingomonadales</taxon>
        <taxon>Sphingomonadaceae</taxon>
        <taxon>Novosphingobium</taxon>
    </lineage>
</organism>
<dbReference type="SUPFAM" id="SSF56014">
    <property type="entry name" value="Nitrite and sulphite reductase 4Fe-4S domain-like"/>
    <property type="match status" value="1"/>
</dbReference>
<keyword evidence="10" id="KW-1185">Reference proteome</keyword>
<feature type="domain" description="Nitrite/Sulfite reductase ferredoxin-like" evidence="8">
    <location>
        <begin position="16"/>
        <end position="76"/>
    </location>
</feature>
<reference evidence="9 10" key="1">
    <citation type="submission" date="2020-08" db="EMBL/GenBank/DDBJ databases">
        <title>Genomic Encyclopedia of Type Strains, Phase IV (KMG-IV): sequencing the most valuable type-strain genomes for metagenomic binning, comparative biology and taxonomic classification.</title>
        <authorList>
            <person name="Goeker M."/>
        </authorList>
    </citation>
    <scope>NUCLEOTIDE SEQUENCE [LARGE SCALE GENOMIC DNA]</scope>
    <source>
        <strain evidence="9 10">DSM 27568</strain>
    </source>
</reference>
<evidence type="ECO:0000256" key="2">
    <source>
        <dbReference type="ARBA" id="ARBA00022617"/>
    </source>
</evidence>
<name>A0A7W6G055_9SPHN</name>
<dbReference type="Pfam" id="PF03460">
    <property type="entry name" value="NIR_SIR_ferr"/>
    <property type="match status" value="1"/>
</dbReference>
<dbReference type="GO" id="GO:0046872">
    <property type="term" value="F:metal ion binding"/>
    <property type="evidence" value="ECO:0007669"/>
    <property type="project" value="UniProtKB-KW"/>
</dbReference>
<accession>A0A7W6G055</accession>
<dbReference type="PANTHER" id="PTHR32439">
    <property type="entry name" value="FERREDOXIN--NITRITE REDUCTASE, CHLOROPLASTIC"/>
    <property type="match status" value="1"/>
</dbReference>
<dbReference type="GO" id="GO:0043818">
    <property type="term" value="F:precorrin-3B synthase activity"/>
    <property type="evidence" value="ECO:0007669"/>
    <property type="project" value="UniProtKB-EC"/>
</dbReference>
<gene>
    <name evidence="9" type="ORF">GGR39_002525</name>
</gene>
<evidence type="ECO:0000256" key="1">
    <source>
        <dbReference type="ARBA" id="ARBA00022485"/>
    </source>
</evidence>
<dbReference type="Proteomes" id="UP000561459">
    <property type="component" value="Unassembled WGS sequence"/>
</dbReference>
<dbReference type="AlphaFoldDB" id="A0A7W6G055"/>
<dbReference type="InterPro" id="IPR005117">
    <property type="entry name" value="NiRdtase/SiRdtase_haem-b_fer"/>
</dbReference>
<dbReference type="PANTHER" id="PTHR32439:SF9">
    <property type="entry name" value="BLR3264 PROTEIN"/>
    <property type="match status" value="1"/>
</dbReference>
<sequence length="379" mass="40331">MSGFTIKGWCPDAWRPMAAGDGLLVRVKPCFSRLSREETLQVCALSRQYGNGLIDVTRRANLQIRGVAEAGWRPLIEVLVNAGLVDPDHAIEARRNILLAPHWTVGDASHRLAVELREKLPELPDLPSKMGFVIDAGDALVLLDEPGDFRIERGESGGLILRAAGREKGVAVSEGEAVGRIIALAHWFHDSGGAAAGRMVRHDAPLPPWAQGDARPAPPAPPASRAQPGPVCAGFVYGVPFSQIEADRLAHAVTTAGATSLRLTPWRLVILEGGSAGEHPGLIADPADPLLRVEACPGAPFCPQATVATRDLARRLAPLMQESLHVSGCAKGCACSRKTALVLTGREGRFDLSRNAHAGDRADISGLHPDHIPALLETR</sequence>
<keyword evidence="1" id="KW-0004">4Fe-4S</keyword>
<keyword evidence="6" id="KW-0411">Iron-sulfur</keyword>
<dbReference type="InterPro" id="IPR045854">
    <property type="entry name" value="NO2/SO3_Rdtase_4Fe4S_sf"/>
</dbReference>